<feature type="active site" description="Nucleophile" evidence="6">
    <location>
        <position position="293"/>
    </location>
</feature>
<feature type="compositionally biased region" description="Pro residues" evidence="7">
    <location>
        <begin position="33"/>
        <end position="44"/>
    </location>
</feature>
<dbReference type="Gene3D" id="2.40.440.10">
    <property type="entry name" value="L,D-transpeptidase catalytic domain-like"/>
    <property type="match status" value="1"/>
</dbReference>
<name>A0A4Y3RII0_9ACTN</name>
<keyword evidence="5 6" id="KW-0961">Cell wall biogenesis/degradation</keyword>
<feature type="domain" description="L,D-TPase catalytic" evidence="9">
    <location>
        <begin position="207"/>
        <end position="317"/>
    </location>
</feature>
<evidence type="ECO:0000256" key="5">
    <source>
        <dbReference type="ARBA" id="ARBA00023316"/>
    </source>
</evidence>
<evidence type="ECO:0000256" key="3">
    <source>
        <dbReference type="ARBA" id="ARBA00022960"/>
    </source>
</evidence>
<dbReference type="PANTHER" id="PTHR30582:SF33">
    <property type="entry name" value="EXPORTED PROTEIN"/>
    <property type="match status" value="1"/>
</dbReference>
<keyword evidence="2" id="KW-0808">Transferase</keyword>
<keyword evidence="11" id="KW-1185">Reference proteome</keyword>
<keyword evidence="4 6" id="KW-0573">Peptidoglycan synthesis</keyword>
<organism evidence="10 11">
    <name type="scientific">Streptomyces gardneri</name>
    <dbReference type="NCBI Taxonomy" id="66892"/>
    <lineage>
        <taxon>Bacteria</taxon>
        <taxon>Bacillati</taxon>
        <taxon>Actinomycetota</taxon>
        <taxon>Actinomycetes</taxon>
        <taxon>Kitasatosporales</taxon>
        <taxon>Streptomycetaceae</taxon>
        <taxon>Streptomyces</taxon>
    </lineage>
</organism>
<dbReference type="GO" id="GO:0071555">
    <property type="term" value="P:cell wall organization"/>
    <property type="evidence" value="ECO:0007669"/>
    <property type="project" value="UniProtKB-UniRule"/>
</dbReference>
<dbReference type="UniPathway" id="UPA00219"/>
<proteinExistence type="predicted"/>
<dbReference type="InterPro" id="IPR038063">
    <property type="entry name" value="Transpep_catalytic_dom"/>
</dbReference>
<dbReference type="PANTHER" id="PTHR30582">
    <property type="entry name" value="L,D-TRANSPEPTIDASE"/>
    <property type="match status" value="1"/>
</dbReference>
<dbReference type="GO" id="GO:0008360">
    <property type="term" value="P:regulation of cell shape"/>
    <property type="evidence" value="ECO:0007669"/>
    <property type="project" value="UniProtKB-UniRule"/>
</dbReference>
<dbReference type="InterPro" id="IPR005490">
    <property type="entry name" value="LD_TPept_cat_dom"/>
</dbReference>
<dbReference type="GO" id="GO:0016740">
    <property type="term" value="F:transferase activity"/>
    <property type="evidence" value="ECO:0007669"/>
    <property type="project" value="UniProtKB-KW"/>
</dbReference>
<dbReference type="PROSITE" id="PS52029">
    <property type="entry name" value="LD_TPASE"/>
    <property type="match status" value="1"/>
</dbReference>
<comment type="pathway">
    <text evidence="1 6">Cell wall biogenesis; peptidoglycan biosynthesis.</text>
</comment>
<evidence type="ECO:0000256" key="1">
    <source>
        <dbReference type="ARBA" id="ARBA00004752"/>
    </source>
</evidence>
<dbReference type="InterPro" id="IPR050979">
    <property type="entry name" value="LD-transpeptidase"/>
</dbReference>
<evidence type="ECO:0000256" key="4">
    <source>
        <dbReference type="ARBA" id="ARBA00022984"/>
    </source>
</evidence>
<sequence>MLFGLAAVLALGPTSALADTPEPVVPAADASGPVPPAAVPPAAVPPLADTSEPVPPPSAVDAPPAEADTSESVDPLVPGVVGAGRAEYPMDTPDQVLPPLQSQGDVPVPEPEADVDELVEYLPRSVIGAACTATTGTHQRQVERLLKLTVDGVQSAADCRAVKAFQVREKIKPANGYAGPVTWARAELLAARKNLDPGRRCPVKKYAVACVDLDRQLMWVRKDKKVTFPVVNIRSGRVGYATRTGWHAVYWRHKDHWSSIYNTPMPFSQFFSGGQAFHAVYGQIATPTGSRGCVNLSYANARKLWDVLRKGDRVYIWGKRPGR</sequence>
<keyword evidence="3 6" id="KW-0133">Cell shape</keyword>
<feature type="signal peptide" evidence="8">
    <location>
        <begin position="1"/>
        <end position="18"/>
    </location>
</feature>
<dbReference type="SUPFAM" id="SSF141523">
    <property type="entry name" value="L,D-transpeptidase catalytic domain-like"/>
    <property type="match status" value="1"/>
</dbReference>
<feature type="active site" description="Proton donor/acceptor" evidence="6">
    <location>
        <position position="278"/>
    </location>
</feature>
<evidence type="ECO:0000313" key="10">
    <source>
        <dbReference type="EMBL" id="GEB56487.1"/>
    </source>
</evidence>
<accession>A0A4Y3RII0</accession>
<evidence type="ECO:0000256" key="2">
    <source>
        <dbReference type="ARBA" id="ARBA00022679"/>
    </source>
</evidence>
<dbReference type="Pfam" id="PF03734">
    <property type="entry name" value="YkuD"/>
    <property type="match status" value="1"/>
</dbReference>
<dbReference type="CDD" id="cd16913">
    <property type="entry name" value="YkuD_like"/>
    <property type="match status" value="1"/>
</dbReference>
<dbReference type="EMBL" id="BJMN01000012">
    <property type="protein sequence ID" value="GEB56487.1"/>
    <property type="molecule type" value="Genomic_DNA"/>
</dbReference>
<dbReference type="GO" id="GO:0005576">
    <property type="term" value="C:extracellular region"/>
    <property type="evidence" value="ECO:0007669"/>
    <property type="project" value="TreeGrafter"/>
</dbReference>
<feature type="region of interest" description="Disordered" evidence="7">
    <location>
        <begin position="19"/>
        <end position="76"/>
    </location>
</feature>
<dbReference type="Proteomes" id="UP000315226">
    <property type="component" value="Unassembled WGS sequence"/>
</dbReference>
<evidence type="ECO:0000256" key="8">
    <source>
        <dbReference type="SAM" id="SignalP"/>
    </source>
</evidence>
<dbReference type="AlphaFoldDB" id="A0A4Y3RII0"/>
<reference evidence="10 11" key="1">
    <citation type="submission" date="2019-06" db="EMBL/GenBank/DDBJ databases">
        <title>Whole genome shotgun sequence of Streptomyces gardneri NBRC 12865.</title>
        <authorList>
            <person name="Hosoyama A."/>
            <person name="Uohara A."/>
            <person name="Ohji S."/>
            <person name="Ichikawa N."/>
        </authorList>
    </citation>
    <scope>NUCLEOTIDE SEQUENCE [LARGE SCALE GENOMIC DNA]</scope>
    <source>
        <strain evidence="10 11">NBRC 12865</strain>
    </source>
</reference>
<gene>
    <name evidence="10" type="ORF">SGA01_20920</name>
</gene>
<evidence type="ECO:0000256" key="6">
    <source>
        <dbReference type="PROSITE-ProRule" id="PRU01373"/>
    </source>
</evidence>
<keyword evidence="8" id="KW-0732">Signal</keyword>
<comment type="caution">
    <text evidence="10">The sequence shown here is derived from an EMBL/GenBank/DDBJ whole genome shotgun (WGS) entry which is preliminary data.</text>
</comment>
<dbReference type="GO" id="GO:0071972">
    <property type="term" value="F:peptidoglycan L,D-transpeptidase activity"/>
    <property type="evidence" value="ECO:0007669"/>
    <property type="project" value="TreeGrafter"/>
</dbReference>
<protein>
    <recommendedName>
        <fullName evidence="9">L,D-TPase catalytic domain-containing protein</fullName>
    </recommendedName>
</protein>
<evidence type="ECO:0000256" key="7">
    <source>
        <dbReference type="SAM" id="MobiDB-lite"/>
    </source>
</evidence>
<evidence type="ECO:0000259" key="9">
    <source>
        <dbReference type="PROSITE" id="PS52029"/>
    </source>
</evidence>
<dbReference type="GO" id="GO:0018104">
    <property type="term" value="P:peptidoglycan-protein cross-linking"/>
    <property type="evidence" value="ECO:0007669"/>
    <property type="project" value="TreeGrafter"/>
</dbReference>
<evidence type="ECO:0000313" key="11">
    <source>
        <dbReference type="Proteomes" id="UP000315226"/>
    </source>
</evidence>
<feature type="chain" id="PRO_5021487429" description="L,D-TPase catalytic domain-containing protein" evidence="8">
    <location>
        <begin position="19"/>
        <end position="323"/>
    </location>
</feature>